<gene>
    <name evidence="1" type="ORF">I6J18_16145</name>
</gene>
<dbReference type="PANTHER" id="PTHR30531:SF12">
    <property type="entry name" value="FLAGELLAR BIOSYNTHETIC PROTEIN FLHB"/>
    <property type="match status" value="1"/>
</dbReference>
<keyword evidence="2" id="KW-1185">Reference proteome</keyword>
<protein>
    <submittedName>
        <fullName evidence="1">EscU/YscU/HrcU family type III secretion system export apparatus switch protein</fullName>
    </submittedName>
</protein>
<accession>A0A974NJW9</accession>
<dbReference type="InterPro" id="IPR029025">
    <property type="entry name" value="T3SS_substrate_exporter_C"/>
</dbReference>
<dbReference type="PANTHER" id="PTHR30531">
    <property type="entry name" value="FLAGELLAR BIOSYNTHETIC PROTEIN FLHB"/>
    <property type="match status" value="1"/>
</dbReference>
<reference evidence="1 2" key="1">
    <citation type="submission" date="2021-01" db="EMBL/GenBank/DDBJ databases">
        <title>FDA dAtabase for Regulatory Grade micrObial Sequences (FDA-ARGOS): Supporting development and validation of Infectious Disease Dx tests.</title>
        <authorList>
            <person name="Nelson B."/>
            <person name="Plummer A."/>
            <person name="Tallon L."/>
            <person name="Sadzewicz L."/>
            <person name="Zhao X."/>
            <person name="Boylan J."/>
            <person name="Ott S."/>
            <person name="Bowen H."/>
            <person name="Vavikolanu K."/>
            <person name="Mehta A."/>
            <person name="Aluvathingal J."/>
            <person name="Nadendla S."/>
            <person name="Myers T."/>
            <person name="Yan Y."/>
            <person name="Sichtig H."/>
        </authorList>
    </citation>
    <scope>NUCLEOTIDE SEQUENCE [LARGE SCALE GENOMIC DNA]</scope>
    <source>
        <strain evidence="1 2">FDAARGOS_1161</strain>
    </source>
</reference>
<dbReference type="SUPFAM" id="SSF160544">
    <property type="entry name" value="EscU C-terminal domain-like"/>
    <property type="match status" value="1"/>
</dbReference>
<proteinExistence type="predicted"/>
<name>A0A974NJW9_PERPY</name>
<dbReference type="Proteomes" id="UP000595254">
    <property type="component" value="Chromosome"/>
</dbReference>
<evidence type="ECO:0000313" key="2">
    <source>
        <dbReference type="Proteomes" id="UP000595254"/>
    </source>
</evidence>
<dbReference type="Pfam" id="PF01312">
    <property type="entry name" value="Bac_export_2"/>
    <property type="match status" value="1"/>
</dbReference>
<dbReference type="AlphaFoldDB" id="A0A974NJW9"/>
<dbReference type="GO" id="GO:0005886">
    <property type="term" value="C:plasma membrane"/>
    <property type="evidence" value="ECO:0007669"/>
    <property type="project" value="TreeGrafter"/>
</dbReference>
<dbReference type="RefSeq" id="WP_040376445.1">
    <property type="nucleotide sequence ID" value="NZ_CP068053.1"/>
</dbReference>
<dbReference type="KEGG" id="ppsr:I6J18_16145"/>
<sequence length="98" mass="10700">MNQQSFNQISRKRVNGPSAAVLRYDEAQGKAPSMVAQGSGQVARKIIELAKQNDIQIQEDSSLVANLLDVDLGEGVPPQLYAVIAEIFILLEEMEKSS</sequence>
<evidence type="ECO:0000313" key="1">
    <source>
        <dbReference type="EMBL" id="QQS99164.1"/>
    </source>
</evidence>
<dbReference type="InterPro" id="IPR006135">
    <property type="entry name" value="T3SS_substrate_exporter"/>
</dbReference>
<dbReference type="Gene3D" id="3.40.1690.10">
    <property type="entry name" value="secretion proteins EscU"/>
    <property type="match status" value="1"/>
</dbReference>
<dbReference type="GO" id="GO:0009306">
    <property type="term" value="P:protein secretion"/>
    <property type="evidence" value="ECO:0007669"/>
    <property type="project" value="InterPro"/>
</dbReference>
<dbReference type="EMBL" id="CP068053">
    <property type="protein sequence ID" value="QQS99164.1"/>
    <property type="molecule type" value="Genomic_DNA"/>
</dbReference>
<organism evidence="1 2">
    <name type="scientific">Peribacillus psychrosaccharolyticus</name>
    <name type="common">Bacillus psychrosaccharolyticus</name>
    <dbReference type="NCBI Taxonomy" id="1407"/>
    <lineage>
        <taxon>Bacteria</taxon>
        <taxon>Bacillati</taxon>
        <taxon>Bacillota</taxon>
        <taxon>Bacilli</taxon>
        <taxon>Bacillales</taxon>
        <taxon>Bacillaceae</taxon>
        <taxon>Peribacillus</taxon>
    </lineage>
</organism>